<dbReference type="EMBL" id="JARJBB010000034">
    <property type="protein sequence ID" value="MDF3302944.1"/>
    <property type="molecule type" value="Genomic_DNA"/>
</dbReference>
<evidence type="ECO:0000256" key="1">
    <source>
        <dbReference type="SAM" id="SignalP"/>
    </source>
</evidence>
<keyword evidence="3" id="KW-1185">Reference proteome</keyword>
<evidence type="ECO:0008006" key="4">
    <source>
        <dbReference type="Google" id="ProtNLM"/>
    </source>
</evidence>
<sequence>MKSTRMRLARAAVPAVARGALMAASAATASAATTWWYSGGPHGSGAAATFREQGDRLEVCDVSTDGYRALVDVQTAAGAHVYRVTDSYNDGKCTVVSAADGRHNIAEKRSYKLRVCVVKIGQSPSYCKSSATFYNDH</sequence>
<protein>
    <recommendedName>
        <fullName evidence="4">Secreted protein</fullName>
    </recommendedName>
</protein>
<accession>A0ABT6AE68</accession>
<evidence type="ECO:0000313" key="2">
    <source>
        <dbReference type="EMBL" id="MDF3302944.1"/>
    </source>
</evidence>
<feature type="signal peptide" evidence="1">
    <location>
        <begin position="1"/>
        <end position="31"/>
    </location>
</feature>
<proteinExistence type="predicted"/>
<organism evidence="2 3">
    <name type="scientific">Streptomyces tropicalis</name>
    <dbReference type="NCBI Taxonomy" id="3034234"/>
    <lineage>
        <taxon>Bacteria</taxon>
        <taxon>Bacillati</taxon>
        <taxon>Actinomycetota</taxon>
        <taxon>Actinomycetes</taxon>
        <taxon>Kitasatosporales</taxon>
        <taxon>Streptomycetaceae</taxon>
        <taxon>Streptomyces</taxon>
    </lineage>
</organism>
<comment type="caution">
    <text evidence="2">The sequence shown here is derived from an EMBL/GenBank/DDBJ whole genome shotgun (WGS) entry which is preliminary data.</text>
</comment>
<feature type="chain" id="PRO_5047177142" description="Secreted protein" evidence="1">
    <location>
        <begin position="32"/>
        <end position="137"/>
    </location>
</feature>
<gene>
    <name evidence="2" type="ORF">P3H78_30915</name>
</gene>
<evidence type="ECO:0000313" key="3">
    <source>
        <dbReference type="Proteomes" id="UP001221150"/>
    </source>
</evidence>
<name>A0ABT6AE68_9ACTN</name>
<reference evidence="2 3" key="1">
    <citation type="submission" date="2023-03" db="EMBL/GenBank/DDBJ databases">
        <title>Draft genome sequence of Streptomyces sp. K1PA1 isolated from peat swamp forest in Thailand.</title>
        <authorList>
            <person name="Klaysubun C."/>
            <person name="Duangmal K."/>
        </authorList>
    </citation>
    <scope>NUCLEOTIDE SEQUENCE [LARGE SCALE GENOMIC DNA]</scope>
    <source>
        <strain evidence="2 3">K1PA1</strain>
    </source>
</reference>
<dbReference type="RefSeq" id="WP_276112494.1">
    <property type="nucleotide sequence ID" value="NZ_JARJBB010000034.1"/>
</dbReference>
<keyword evidence="1" id="KW-0732">Signal</keyword>
<dbReference type="Proteomes" id="UP001221150">
    <property type="component" value="Unassembled WGS sequence"/>
</dbReference>